<name>A0A3D8GUT1_9BACI</name>
<feature type="transmembrane region" description="Helical" evidence="1">
    <location>
        <begin position="113"/>
        <end position="140"/>
    </location>
</feature>
<dbReference type="Proteomes" id="UP000257144">
    <property type="component" value="Unassembled WGS sequence"/>
</dbReference>
<keyword evidence="1" id="KW-0472">Membrane</keyword>
<organism evidence="2 3">
    <name type="scientific">Neobacillus piezotolerans</name>
    <dbReference type="NCBI Taxonomy" id="2259171"/>
    <lineage>
        <taxon>Bacteria</taxon>
        <taxon>Bacillati</taxon>
        <taxon>Bacillota</taxon>
        <taxon>Bacilli</taxon>
        <taxon>Bacillales</taxon>
        <taxon>Bacillaceae</taxon>
        <taxon>Neobacillus</taxon>
    </lineage>
</organism>
<proteinExistence type="predicted"/>
<feature type="transmembrane region" description="Helical" evidence="1">
    <location>
        <begin position="82"/>
        <end position="101"/>
    </location>
</feature>
<evidence type="ECO:0000313" key="2">
    <source>
        <dbReference type="EMBL" id="RDU38195.1"/>
    </source>
</evidence>
<dbReference type="EMBL" id="QNQT01000001">
    <property type="protein sequence ID" value="RDU38195.1"/>
    <property type="molecule type" value="Genomic_DNA"/>
</dbReference>
<evidence type="ECO:0008006" key="4">
    <source>
        <dbReference type="Google" id="ProtNLM"/>
    </source>
</evidence>
<evidence type="ECO:0000256" key="1">
    <source>
        <dbReference type="SAM" id="Phobius"/>
    </source>
</evidence>
<evidence type="ECO:0000313" key="3">
    <source>
        <dbReference type="Proteomes" id="UP000257144"/>
    </source>
</evidence>
<feature type="transmembrane region" description="Helical" evidence="1">
    <location>
        <begin position="35"/>
        <end position="56"/>
    </location>
</feature>
<comment type="caution">
    <text evidence="2">The sequence shown here is derived from an EMBL/GenBank/DDBJ whole genome shotgun (WGS) entry which is preliminary data.</text>
</comment>
<feature type="transmembrane region" description="Helical" evidence="1">
    <location>
        <begin position="200"/>
        <end position="221"/>
    </location>
</feature>
<keyword evidence="3" id="KW-1185">Reference proteome</keyword>
<feature type="transmembrane region" description="Helical" evidence="1">
    <location>
        <begin position="152"/>
        <end position="172"/>
    </location>
</feature>
<reference evidence="2 3" key="1">
    <citation type="submission" date="2018-07" db="EMBL/GenBank/DDBJ databases">
        <title>Bacillus sp. YLB-04 draft genome sequence.</title>
        <authorList>
            <person name="Yu L."/>
            <person name="Tang X."/>
        </authorList>
    </citation>
    <scope>NUCLEOTIDE SEQUENCE [LARGE SCALE GENOMIC DNA]</scope>
    <source>
        <strain evidence="2 3">YLB-04</strain>
    </source>
</reference>
<feature type="transmembrane region" description="Helical" evidence="1">
    <location>
        <begin position="241"/>
        <end position="264"/>
    </location>
</feature>
<feature type="transmembrane region" description="Helical" evidence="1">
    <location>
        <begin position="285"/>
        <end position="315"/>
    </location>
</feature>
<accession>A0A3D8GUT1</accession>
<keyword evidence="1" id="KW-1133">Transmembrane helix</keyword>
<dbReference type="AlphaFoldDB" id="A0A3D8GUT1"/>
<sequence length="366" mass="41010">MRLFVFKKERMITLKLTSPLLNYEAKTIVNRWPSWIGHAAILWSVLYGAIHLYWLLDGAGYPYKNDGMGLFTAMVTHLHPKVGGIVFATLCLFSVVLGHAIQKRQLNVFYRRFAIAYLWGFAVALLLFIPDTMLISAMAYAFLFKFGFNWQMLNQIFCIIGALLWMMAAVIYQRETRQACKFCGRTDGGEVPALVRWGKWLTMIAVFAPIPYALTRFAWALDIPLGVDPQFLKEFSSANPMAHVTELVFGSLCITGGILTLGLIQKWGEVFPRWFPFIGGKRVPIMLAVIPASIVAIAITAAGFVFTSGIFAMAFHLTSMENSLHSQGWGPMGPMIFWVPWGVALGLAAIAYYYRRRGQCSTCGRG</sequence>
<keyword evidence="1" id="KW-0812">Transmembrane</keyword>
<protein>
    <recommendedName>
        <fullName evidence="4">DUF3995 domain-containing protein</fullName>
    </recommendedName>
</protein>
<gene>
    <name evidence="2" type="ORF">DRW41_01095</name>
</gene>
<feature type="transmembrane region" description="Helical" evidence="1">
    <location>
        <begin position="335"/>
        <end position="354"/>
    </location>
</feature>